<reference evidence="1" key="2">
    <citation type="submission" date="2023-01" db="EMBL/GenBank/DDBJ databases">
        <title>Draft genome sequence of Portibacter lacus strain NBRC 108769.</title>
        <authorList>
            <person name="Sun Q."/>
            <person name="Mori K."/>
        </authorList>
    </citation>
    <scope>NUCLEOTIDE SEQUENCE</scope>
    <source>
        <strain evidence="1">NBRC 108769</strain>
    </source>
</reference>
<dbReference type="NCBIfam" id="TIGR03519">
    <property type="entry name" value="T9SS_PorP_fam"/>
    <property type="match status" value="1"/>
</dbReference>
<sequence>MKNLSIIILLIISCQCLSGQLELPYTSSIVHGNFVNPAHIDQEDVTQFVFLNREQWNGAIGAPSSQVVGALVPLDDNSKIGANIFRNTSGVSSRFTFDVNYSYLLKIEEAKIRFGILASFQQGKKDFTKPNVLLSDPLSDDPVISDGVYNYSSFNTGIGMHYQNGIFDFGISLPRLLANRIGLFGSEKVSNNTPLFTYVNVAAPLGGGSKLNNRLNLQFDSGQYSLLQYFIGYNYKSQMDAGVQLNSQITNGFGLQSLDFLVVIAIHKDFSLGLSYGVPLSTINQVTPGSFEVFISYLLRKE</sequence>
<protein>
    <recommendedName>
        <fullName evidence="3">Type IX secretion system membrane protein PorP/SprF</fullName>
    </recommendedName>
</protein>
<gene>
    <name evidence="1" type="ORF">GCM10007940_32020</name>
</gene>
<dbReference type="EMBL" id="BSOH01000021">
    <property type="protein sequence ID" value="GLR18586.1"/>
    <property type="molecule type" value="Genomic_DNA"/>
</dbReference>
<accession>A0AA37SPV0</accession>
<proteinExistence type="predicted"/>
<dbReference type="RefSeq" id="WP_235294290.1">
    <property type="nucleotide sequence ID" value="NZ_BSOH01000021.1"/>
</dbReference>
<dbReference type="Pfam" id="PF11751">
    <property type="entry name" value="PorP_SprF"/>
    <property type="match status" value="1"/>
</dbReference>
<dbReference type="InterPro" id="IPR019861">
    <property type="entry name" value="PorP/SprF_Bacteroidetes"/>
</dbReference>
<reference evidence="1" key="1">
    <citation type="journal article" date="2014" name="Int. J. Syst. Evol. Microbiol.">
        <title>Complete genome sequence of Corynebacterium casei LMG S-19264T (=DSM 44701T), isolated from a smear-ripened cheese.</title>
        <authorList>
            <consortium name="US DOE Joint Genome Institute (JGI-PGF)"/>
            <person name="Walter F."/>
            <person name="Albersmeier A."/>
            <person name="Kalinowski J."/>
            <person name="Ruckert C."/>
        </authorList>
    </citation>
    <scope>NUCLEOTIDE SEQUENCE</scope>
    <source>
        <strain evidence="1">NBRC 108769</strain>
    </source>
</reference>
<evidence type="ECO:0000313" key="1">
    <source>
        <dbReference type="EMBL" id="GLR18586.1"/>
    </source>
</evidence>
<dbReference type="AlphaFoldDB" id="A0AA37SPV0"/>
<evidence type="ECO:0000313" key="2">
    <source>
        <dbReference type="Proteomes" id="UP001156666"/>
    </source>
</evidence>
<keyword evidence="2" id="KW-1185">Reference proteome</keyword>
<name>A0AA37SPV0_9BACT</name>
<evidence type="ECO:0008006" key="3">
    <source>
        <dbReference type="Google" id="ProtNLM"/>
    </source>
</evidence>
<dbReference type="Proteomes" id="UP001156666">
    <property type="component" value="Unassembled WGS sequence"/>
</dbReference>
<comment type="caution">
    <text evidence="1">The sequence shown here is derived from an EMBL/GenBank/DDBJ whole genome shotgun (WGS) entry which is preliminary data.</text>
</comment>
<organism evidence="1 2">
    <name type="scientific">Portibacter lacus</name>
    <dbReference type="NCBI Taxonomy" id="1099794"/>
    <lineage>
        <taxon>Bacteria</taxon>
        <taxon>Pseudomonadati</taxon>
        <taxon>Bacteroidota</taxon>
        <taxon>Saprospiria</taxon>
        <taxon>Saprospirales</taxon>
        <taxon>Haliscomenobacteraceae</taxon>
        <taxon>Portibacter</taxon>
    </lineage>
</organism>